<keyword evidence="11" id="KW-1185">Reference proteome</keyword>
<dbReference type="OrthoDB" id="9811967at2"/>
<evidence type="ECO:0000313" key="10">
    <source>
        <dbReference type="EMBL" id="SHN51792.1"/>
    </source>
</evidence>
<evidence type="ECO:0000256" key="9">
    <source>
        <dbReference type="HAMAP-Rule" id="MF_00024"/>
    </source>
</evidence>
<evidence type="ECO:0000313" key="11">
    <source>
        <dbReference type="Proteomes" id="UP000186469"/>
    </source>
</evidence>
<dbReference type="Pfam" id="PF03186">
    <property type="entry name" value="CobD_Cbib"/>
    <property type="match status" value="1"/>
</dbReference>
<evidence type="ECO:0000256" key="2">
    <source>
        <dbReference type="ARBA" id="ARBA00004953"/>
    </source>
</evidence>
<evidence type="ECO:0000256" key="3">
    <source>
        <dbReference type="ARBA" id="ARBA00006263"/>
    </source>
</evidence>
<dbReference type="UniPathway" id="UPA00148"/>
<evidence type="ECO:0000256" key="7">
    <source>
        <dbReference type="ARBA" id="ARBA00022989"/>
    </source>
</evidence>
<gene>
    <name evidence="9" type="primary">cobD</name>
    <name evidence="10" type="ORF">SAMN02745728_00383</name>
</gene>
<proteinExistence type="inferred from homology"/>
<accession>A0A1M7S0E8</accession>
<dbReference type="PANTHER" id="PTHR34308">
    <property type="entry name" value="COBALAMIN BIOSYNTHESIS PROTEIN CBIB"/>
    <property type="match status" value="1"/>
</dbReference>
<keyword evidence="5 9" id="KW-0169">Cobalamin biosynthesis</keyword>
<evidence type="ECO:0000256" key="1">
    <source>
        <dbReference type="ARBA" id="ARBA00004651"/>
    </source>
</evidence>
<sequence>MYFDYPLVLWALVLDYYFADPQKVPHPVVFLGFIAKKTEIALRNLANFIFLRFQNKTGLWLSHDLLLKIAGFFGVVILVGTSVGLVSGFISLANYLGGDKAAFLIKLYFAWAGLALGSLLREGRFSLSILKKLEECEKNANSCDELLNKARFSVSMLVSRDTKNMNSTNLNRSLAESLSENFCDAFIAPLFWLLILGPVGLWAYKAISTLDSMWGYKTEKWRAFGFVAARLDDIVAYIPARLSALVFYCVSLVNKNYPVLSLKKVACDARKMDSPNAGWSMSSVAWLLQAKMGGLTPYNDALIDKPLLGDKGSSDWACVKLYTLLSLIKQSTIFVFSFILFIYLILLLFKN</sequence>
<dbReference type="Proteomes" id="UP000186469">
    <property type="component" value="Unassembled WGS sequence"/>
</dbReference>
<protein>
    <recommendedName>
        <fullName evidence="9">Cobalamin biosynthesis protein CobD</fullName>
    </recommendedName>
</protein>
<evidence type="ECO:0000256" key="8">
    <source>
        <dbReference type="ARBA" id="ARBA00023136"/>
    </source>
</evidence>
<dbReference type="AlphaFoldDB" id="A0A1M7S0E8"/>
<reference evidence="10 11" key="1">
    <citation type="submission" date="2016-12" db="EMBL/GenBank/DDBJ databases">
        <authorList>
            <person name="Song W.-J."/>
            <person name="Kurnit D.M."/>
        </authorList>
    </citation>
    <scope>NUCLEOTIDE SEQUENCE [LARGE SCALE GENOMIC DNA]</scope>
    <source>
        <strain evidence="10 11">DSM 11393</strain>
    </source>
</reference>
<dbReference type="PANTHER" id="PTHR34308:SF1">
    <property type="entry name" value="COBALAMIN BIOSYNTHESIS PROTEIN CBIB"/>
    <property type="match status" value="1"/>
</dbReference>
<comment type="subcellular location">
    <subcellularLocation>
        <location evidence="1 9">Cell membrane</location>
        <topology evidence="1 9">Multi-pass membrane protein</topology>
    </subcellularLocation>
</comment>
<comment type="function">
    <text evidence="9">Converts cobyric acid to cobinamide by the addition of aminopropanol on the F carboxylic group.</text>
</comment>
<dbReference type="GO" id="GO:0015420">
    <property type="term" value="F:ABC-type vitamin B12 transporter activity"/>
    <property type="evidence" value="ECO:0007669"/>
    <property type="project" value="UniProtKB-UniRule"/>
</dbReference>
<dbReference type="GO" id="GO:0009236">
    <property type="term" value="P:cobalamin biosynthetic process"/>
    <property type="evidence" value="ECO:0007669"/>
    <property type="project" value="UniProtKB-UniRule"/>
</dbReference>
<dbReference type="EMBL" id="FRDI01000002">
    <property type="protein sequence ID" value="SHN51792.1"/>
    <property type="molecule type" value="Genomic_DNA"/>
</dbReference>
<dbReference type="InterPro" id="IPR004485">
    <property type="entry name" value="Cobalamin_biosynth_CobD/CbiB"/>
</dbReference>
<feature type="transmembrane region" description="Helical" evidence="9">
    <location>
        <begin position="65"/>
        <end position="90"/>
    </location>
</feature>
<dbReference type="GO" id="GO:0048472">
    <property type="term" value="F:threonine-phosphate decarboxylase activity"/>
    <property type="evidence" value="ECO:0007669"/>
    <property type="project" value="InterPro"/>
</dbReference>
<organism evidence="10 11">
    <name type="scientific">Desulfovibrio litoralis DSM 11393</name>
    <dbReference type="NCBI Taxonomy" id="1121455"/>
    <lineage>
        <taxon>Bacteria</taxon>
        <taxon>Pseudomonadati</taxon>
        <taxon>Thermodesulfobacteriota</taxon>
        <taxon>Desulfovibrionia</taxon>
        <taxon>Desulfovibrionales</taxon>
        <taxon>Desulfovibrionaceae</taxon>
        <taxon>Desulfovibrio</taxon>
    </lineage>
</organism>
<feature type="transmembrane region" description="Helical" evidence="9">
    <location>
        <begin position="102"/>
        <end position="120"/>
    </location>
</feature>
<keyword evidence="8 9" id="KW-0472">Membrane</keyword>
<dbReference type="STRING" id="1121455.SAMN02745728_00383"/>
<comment type="similarity">
    <text evidence="3 9">Belongs to the CobD/CbiB family.</text>
</comment>
<dbReference type="RefSeq" id="WP_072695934.1">
    <property type="nucleotide sequence ID" value="NZ_FRDI01000002.1"/>
</dbReference>
<comment type="pathway">
    <text evidence="2 9">Cofactor biosynthesis; adenosylcobalamin biosynthesis.</text>
</comment>
<keyword evidence="7 9" id="KW-1133">Transmembrane helix</keyword>
<dbReference type="GO" id="GO:0005886">
    <property type="term" value="C:plasma membrane"/>
    <property type="evidence" value="ECO:0007669"/>
    <property type="project" value="UniProtKB-SubCell"/>
</dbReference>
<comment type="caution">
    <text evidence="9">Lacks conserved residue(s) required for the propagation of feature annotation.</text>
</comment>
<name>A0A1M7S0E8_9BACT</name>
<feature type="transmembrane region" description="Helical" evidence="9">
    <location>
        <begin position="331"/>
        <end position="349"/>
    </location>
</feature>
<keyword evidence="4 9" id="KW-1003">Cell membrane</keyword>
<evidence type="ECO:0000256" key="4">
    <source>
        <dbReference type="ARBA" id="ARBA00022475"/>
    </source>
</evidence>
<keyword evidence="6 9" id="KW-0812">Transmembrane</keyword>
<feature type="transmembrane region" description="Helical" evidence="9">
    <location>
        <begin position="182"/>
        <end position="204"/>
    </location>
</feature>
<evidence type="ECO:0000256" key="5">
    <source>
        <dbReference type="ARBA" id="ARBA00022573"/>
    </source>
</evidence>
<evidence type="ECO:0000256" key="6">
    <source>
        <dbReference type="ARBA" id="ARBA00022692"/>
    </source>
</evidence>
<dbReference type="HAMAP" id="MF_00024">
    <property type="entry name" value="CobD_CbiB"/>
    <property type="match status" value="1"/>
</dbReference>